<organism evidence="1 2">
    <name type="scientific">Brachionus plicatilis</name>
    <name type="common">Marine rotifer</name>
    <name type="synonym">Brachionus muelleri</name>
    <dbReference type="NCBI Taxonomy" id="10195"/>
    <lineage>
        <taxon>Eukaryota</taxon>
        <taxon>Metazoa</taxon>
        <taxon>Spiralia</taxon>
        <taxon>Gnathifera</taxon>
        <taxon>Rotifera</taxon>
        <taxon>Eurotatoria</taxon>
        <taxon>Monogononta</taxon>
        <taxon>Pseudotrocha</taxon>
        <taxon>Ploima</taxon>
        <taxon>Brachionidae</taxon>
        <taxon>Brachionus</taxon>
    </lineage>
</organism>
<evidence type="ECO:0000313" key="2">
    <source>
        <dbReference type="Proteomes" id="UP000276133"/>
    </source>
</evidence>
<reference evidence="1 2" key="1">
    <citation type="journal article" date="2018" name="Sci. Rep.">
        <title>Genomic signatures of local adaptation to the degree of environmental predictability in rotifers.</title>
        <authorList>
            <person name="Franch-Gras L."/>
            <person name="Hahn C."/>
            <person name="Garcia-Roger E.M."/>
            <person name="Carmona M.J."/>
            <person name="Serra M."/>
            <person name="Gomez A."/>
        </authorList>
    </citation>
    <scope>NUCLEOTIDE SEQUENCE [LARGE SCALE GENOMIC DNA]</scope>
    <source>
        <strain evidence="1">HYR1</strain>
    </source>
</reference>
<proteinExistence type="predicted"/>
<comment type="caution">
    <text evidence="1">The sequence shown here is derived from an EMBL/GenBank/DDBJ whole genome shotgun (WGS) entry which is preliminary data.</text>
</comment>
<keyword evidence="2" id="KW-1185">Reference proteome</keyword>
<name>A0A3M7T213_BRAPC</name>
<protein>
    <submittedName>
        <fullName evidence="1">Uncharacterized protein</fullName>
    </submittedName>
</protein>
<dbReference type="AlphaFoldDB" id="A0A3M7T213"/>
<dbReference type="Proteomes" id="UP000276133">
    <property type="component" value="Unassembled WGS sequence"/>
</dbReference>
<dbReference type="EMBL" id="REGN01000432">
    <property type="protein sequence ID" value="RNA41949.1"/>
    <property type="molecule type" value="Genomic_DNA"/>
</dbReference>
<sequence length="77" mass="9208">MNIIYFYEPLTDAFSDLFRPQKIDHNQNIQLNHRLTWSQILRPTGHKKSNLINYTMIKIPKFSKKKKIIFGPFTISK</sequence>
<gene>
    <name evidence="1" type="ORF">BpHYR1_047426</name>
</gene>
<evidence type="ECO:0000313" key="1">
    <source>
        <dbReference type="EMBL" id="RNA41949.1"/>
    </source>
</evidence>
<accession>A0A3M7T213</accession>